<evidence type="ECO:0000256" key="1">
    <source>
        <dbReference type="SAM" id="Phobius"/>
    </source>
</evidence>
<comment type="caution">
    <text evidence="2">The sequence shown here is derived from an EMBL/GenBank/DDBJ whole genome shotgun (WGS) entry which is preliminary data.</text>
</comment>
<keyword evidence="1" id="KW-0472">Membrane</keyword>
<evidence type="ECO:0000313" key="3">
    <source>
        <dbReference type="Proteomes" id="UP000444980"/>
    </source>
</evidence>
<dbReference type="EMBL" id="BJOU01000001">
    <property type="protein sequence ID" value="GED96410.1"/>
    <property type="molecule type" value="Genomic_DNA"/>
</dbReference>
<evidence type="ECO:0000313" key="2">
    <source>
        <dbReference type="EMBL" id="GED96410.1"/>
    </source>
</evidence>
<name>A0A7M3SUT6_9ACTN</name>
<proteinExistence type="predicted"/>
<accession>A0A7M3SUT6</accession>
<keyword evidence="1" id="KW-0812">Transmembrane</keyword>
<keyword evidence="3" id="KW-1185">Reference proteome</keyword>
<sequence>MTTLQAVLNRQLSIRQLFHLATAGFVVVVLPYLLIGGVWAYNHSSQLDHLSGADKVFSMIGEVIAWPVLLVADVQLR</sequence>
<organism evidence="2 3">
    <name type="scientific">Gordonia crocea</name>
    <dbReference type="NCBI Taxonomy" id="589162"/>
    <lineage>
        <taxon>Bacteria</taxon>
        <taxon>Bacillati</taxon>
        <taxon>Actinomycetota</taxon>
        <taxon>Actinomycetes</taxon>
        <taxon>Mycobacteriales</taxon>
        <taxon>Gordoniaceae</taxon>
        <taxon>Gordonia</taxon>
    </lineage>
</organism>
<dbReference type="AlphaFoldDB" id="A0A7M3SUT6"/>
<dbReference type="OrthoDB" id="4567248at2"/>
<protein>
    <submittedName>
        <fullName evidence="2">Uncharacterized protein</fullName>
    </submittedName>
</protein>
<keyword evidence="1" id="KW-1133">Transmembrane helix</keyword>
<dbReference type="Proteomes" id="UP000444980">
    <property type="component" value="Unassembled WGS sequence"/>
</dbReference>
<gene>
    <name evidence="2" type="ORF">nbrc107697_04490</name>
</gene>
<reference evidence="3" key="1">
    <citation type="submission" date="2019-06" db="EMBL/GenBank/DDBJ databases">
        <title>Gordonia isolated from sludge of a wastewater treatment plant.</title>
        <authorList>
            <person name="Tamura T."/>
            <person name="Aoyama K."/>
            <person name="Kang Y."/>
            <person name="Saito S."/>
            <person name="Akiyama N."/>
            <person name="Yazawa K."/>
            <person name="Gonoi T."/>
            <person name="Mikami Y."/>
        </authorList>
    </citation>
    <scope>NUCLEOTIDE SEQUENCE [LARGE SCALE GENOMIC DNA]</scope>
    <source>
        <strain evidence="3">NBRC 107697</strain>
    </source>
</reference>
<feature type="transmembrane region" description="Helical" evidence="1">
    <location>
        <begin position="20"/>
        <end position="41"/>
    </location>
</feature>